<sequence length="87" mass="9983">MSIAYWQKSSLRSLRKLRTIAEALDMQLRELESTRFEREDLDRGIEPDSCFYIQNADRIVGLNPTIPNDLPPDLAIEVDITSRSSNS</sequence>
<evidence type="ECO:0000313" key="1">
    <source>
        <dbReference type="EMBL" id="NDJ16841.1"/>
    </source>
</evidence>
<dbReference type="Proteomes" id="UP000646053">
    <property type="component" value="Unassembled WGS sequence"/>
</dbReference>
<organism evidence="1 2">
    <name type="scientific">Myxacorys almedinensis A</name>
    <dbReference type="NCBI Taxonomy" id="2690445"/>
    <lineage>
        <taxon>Bacteria</taxon>
        <taxon>Bacillati</taxon>
        <taxon>Cyanobacteriota</taxon>
        <taxon>Cyanophyceae</taxon>
        <taxon>Leptolyngbyales</taxon>
        <taxon>Leptolyngbyaceae</taxon>
        <taxon>Myxacorys</taxon>
        <taxon>Myxacorys almedinensis</taxon>
    </lineage>
</organism>
<keyword evidence="2" id="KW-1185">Reference proteome</keyword>
<dbReference type="AlphaFoldDB" id="A0A8J7Z2W9"/>
<reference evidence="1" key="1">
    <citation type="submission" date="2019-12" db="EMBL/GenBank/DDBJ databases">
        <title>High-Quality draft genome sequences of three cyanobacteria isolated from the limestone walls of the Old Cathedral of Coimbra.</title>
        <authorList>
            <person name="Tiago I."/>
            <person name="Soares F."/>
            <person name="Portugal A."/>
        </authorList>
    </citation>
    <scope>NUCLEOTIDE SEQUENCE</scope>
    <source>
        <strain evidence="1">A</strain>
    </source>
</reference>
<dbReference type="EMBL" id="WVIE01000005">
    <property type="protein sequence ID" value="NDJ16841.1"/>
    <property type="molecule type" value="Genomic_DNA"/>
</dbReference>
<name>A0A8J7Z2W9_9CYAN</name>
<evidence type="ECO:0000313" key="2">
    <source>
        <dbReference type="Proteomes" id="UP000646053"/>
    </source>
</evidence>
<dbReference type="PANTHER" id="PTHR47152:SF2">
    <property type="entry name" value="SLR2084 PROTEIN"/>
    <property type="match status" value="1"/>
</dbReference>
<gene>
    <name evidence="1" type="ORF">GS601_05980</name>
</gene>
<dbReference type="PANTHER" id="PTHR47152">
    <property type="entry name" value="SLR2084 PROTEIN-RELATED"/>
    <property type="match status" value="1"/>
</dbReference>
<accession>A0A8J7Z2W9</accession>
<comment type="caution">
    <text evidence="1">The sequence shown here is derived from an EMBL/GenBank/DDBJ whole genome shotgun (WGS) entry which is preliminary data.</text>
</comment>
<protein>
    <submittedName>
        <fullName evidence="1">Uncharacterized protein</fullName>
    </submittedName>
</protein>
<proteinExistence type="predicted"/>